<evidence type="ECO:0000313" key="6">
    <source>
        <dbReference type="Proteomes" id="UP000066737"/>
    </source>
</evidence>
<dbReference type="STRING" id="1407499.HHUB_2391"/>
<organism evidence="5 6">
    <name type="scientific">Halobacterium hubeiense</name>
    <dbReference type="NCBI Taxonomy" id="1407499"/>
    <lineage>
        <taxon>Archaea</taxon>
        <taxon>Methanobacteriati</taxon>
        <taxon>Methanobacteriota</taxon>
        <taxon>Stenosarchaea group</taxon>
        <taxon>Halobacteria</taxon>
        <taxon>Halobacteriales</taxon>
        <taxon>Halobacteriaceae</taxon>
        <taxon>Halobacterium</taxon>
    </lineage>
</organism>
<dbReference type="EC" id="2.1.1.-" evidence="5"/>
<dbReference type="RefSeq" id="WP_059056797.1">
    <property type="nucleotide sequence ID" value="NZ_CEML01000001.1"/>
</dbReference>
<evidence type="ECO:0000313" key="5">
    <source>
        <dbReference type="EMBL" id="CQH56508.1"/>
    </source>
</evidence>
<dbReference type="PANTHER" id="PTHR44942">
    <property type="entry name" value="METHYLTRANSF_11 DOMAIN-CONTAINING PROTEIN"/>
    <property type="match status" value="1"/>
</dbReference>
<dbReference type="AlphaFoldDB" id="A0A0U5H560"/>
<keyword evidence="2 5" id="KW-0489">Methyltransferase</keyword>
<dbReference type="SUPFAM" id="SSF53335">
    <property type="entry name" value="S-adenosyl-L-methionine-dependent methyltransferases"/>
    <property type="match status" value="1"/>
</dbReference>
<feature type="domain" description="Methyltransferase type 11" evidence="4">
    <location>
        <begin position="42"/>
        <end position="133"/>
    </location>
</feature>
<dbReference type="CDD" id="cd02440">
    <property type="entry name" value="AdoMet_MTases"/>
    <property type="match status" value="1"/>
</dbReference>
<dbReference type="GO" id="GO:0032259">
    <property type="term" value="P:methylation"/>
    <property type="evidence" value="ECO:0007669"/>
    <property type="project" value="UniProtKB-KW"/>
</dbReference>
<dbReference type="Proteomes" id="UP000066737">
    <property type="component" value="Chromosome I"/>
</dbReference>
<keyword evidence="3 5" id="KW-0808">Transferase</keyword>
<dbReference type="OrthoDB" id="302307at2157"/>
<dbReference type="Pfam" id="PF08241">
    <property type="entry name" value="Methyltransf_11"/>
    <property type="match status" value="1"/>
</dbReference>
<accession>A0A0U5H560</accession>
<reference evidence="6" key="1">
    <citation type="journal article" date="2016" name="Environ. Microbiol.">
        <title>The complete genome of a viable archaeum isolated from 123-million-year-old rock salt.</title>
        <authorList>
            <person name="Jaakkola S.T."/>
            <person name="Pfeiffer F."/>
            <person name="Ravantti J.J."/>
            <person name="Guo Q."/>
            <person name="Liu Y."/>
            <person name="Chen X."/>
            <person name="Ma H."/>
            <person name="Yang C."/>
            <person name="Oksanen H.M."/>
            <person name="Bamford D.H."/>
        </authorList>
    </citation>
    <scope>NUCLEOTIDE SEQUENCE</scope>
    <source>
        <strain evidence="6">JI20-1</strain>
    </source>
</reference>
<comment type="similarity">
    <text evidence="1">Belongs to the methyltransferase superfamily.</text>
</comment>
<proteinExistence type="inferred from homology"/>
<dbReference type="InterPro" id="IPR051052">
    <property type="entry name" value="Diverse_substrate_MTase"/>
</dbReference>
<dbReference type="Gene3D" id="3.40.50.150">
    <property type="entry name" value="Vaccinia Virus protein VP39"/>
    <property type="match status" value="1"/>
</dbReference>
<dbReference type="GeneID" id="26659037"/>
<keyword evidence="6" id="KW-1185">Reference proteome</keyword>
<name>A0A0U5H560_9EURY</name>
<gene>
    <name evidence="5" type="ORF">HHUB_2391</name>
</gene>
<dbReference type="PANTHER" id="PTHR44942:SF4">
    <property type="entry name" value="METHYLTRANSFERASE TYPE 11 DOMAIN-CONTAINING PROTEIN"/>
    <property type="match status" value="1"/>
</dbReference>
<dbReference type="InterPro" id="IPR013216">
    <property type="entry name" value="Methyltransf_11"/>
</dbReference>
<evidence type="ECO:0000256" key="2">
    <source>
        <dbReference type="ARBA" id="ARBA00022603"/>
    </source>
</evidence>
<dbReference type="KEGG" id="hhb:Hhub_2391"/>
<evidence type="ECO:0000256" key="3">
    <source>
        <dbReference type="ARBA" id="ARBA00022679"/>
    </source>
</evidence>
<sequence length="186" mass="19657">MGHHTFDASRADKLEDAARRYRFLSAEELLGALALDPTDAVVDLGSGTGFYTDDVAPHAGQVYAVDVQEAMHDYYRQKGVPDKVELVTGGVDDLPFETGSLDAAFATMTYHEFASAAALAEVARVLDDAATLVVADWAASGSGDVGPPVAERYTADDAADALRDSGFDVETRAVRPETFVVVATPG</sequence>
<dbReference type="InterPro" id="IPR029063">
    <property type="entry name" value="SAM-dependent_MTases_sf"/>
</dbReference>
<evidence type="ECO:0000256" key="1">
    <source>
        <dbReference type="ARBA" id="ARBA00008361"/>
    </source>
</evidence>
<protein>
    <submittedName>
        <fullName evidence="5">Probable S-adenosylmethionine-dependent methyltransferase</fullName>
        <ecNumber evidence="5">2.1.1.-</ecNumber>
    </submittedName>
</protein>
<dbReference type="EMBL" id="LN831302">
    <property type="protein sequence ID" value="CQH56508.1"/>
    <property type="molecule type" value="Genomic_DNA"/>
</dbReference>
<evidence type="ECO:0000259" key="4">
    <source>
        <dbReference type="Pfam" id="PF08241"/>
    </source>
</evidence>
<dbReference type="GO" id="GO:0008757">
    <property type="term" value="F:S-adenosylmethionine-dependent methyltransferase activity"/>
    <property type="evidence" value="ECO:0007669"/>
    <property type="project" value="InterPro"/>
</dbReference>